<evidence type="ECO:0000313" key="2">
    <source>
        <dbReference type="Proteomes" id="UP000053283"/>
    </source>
</evidence>
<feature type="non-terminal residue" evidence="1">
    <location>
        <position position="107"/>
    </location>
</feature>
<gene>
    <name evidence="1" type="ORF">Y956_16401</name>
</gene>
<dbReference type="STRING" id="128390.A0A091VMV2"/>
<feature type="non-terminal residue" evidence="1">
    <location>
        <position position="1"/>
    </location>
</feature>
<dbReference type="EMBL" id="KL411249">
    <property type="protein sequence ID" value="KFR04757.1"/>
    <property type="molecule type" value="Genomic_DNA"/>
</dbReference>
<name>A0A091VMV2_NIPNI</name>
<keyword evidence="2" id="KW-1185">Reference proteome</keyword>
<evidence type="ECO:0008006" key="3">
    <source>
        <dbReference type="Google" id="ProtNLM"/>
    </source>
</evidence>
<dbReference type="PANTHER" id="PTHR33395">
    <property type="entry name" value="TRANSCRIPTASE, PUTATIVE-RELATED-RELATED"/>
    <property type="match status" value="1"/>
</dbReference>
<sequence length="107" mass="12197">PPSVKKELVCELLQELDPYKSMGPDAIHQRVLRELADVIVGPLSIVFEKSWRLGDVPEDWRKANVTSIYKKGSREDPGNYRPISLTSIPRKVMEWILLGAITSQMKH</sequence>
<proteinExistence type="predicted"/>
<dbReference type="Proteomes" id="UP000053283">
    <property type="component" value="Unassembled WGS sequence"/>
</dbReference>
<dbReference type="GO" id="GO:0007508">
    <property type="term" value="P:larval heart development"/>
    <property type="evidence" value="ECO:0007669"/>
    <property type="project" value="TreeGrafter"/>
</dbReference>
<accession>A0A091VMV2</accession>
<protein>
    <recommendedName>
        <fullName evidence="3">RNA-directed DNA polymerase from mobile element jockey</fullName>
    </recommendedName>
</protein>
<evidence type="ECO:0000313" key="1">
    <source>
        <dbReference type="EMBL" id="KFR04757.1"/>
    </source>
</evidence>
<reference evidence="1 2" key="1">
    <citation type="submission" date="2014-04" db="EMBL/GenBank/DDBJ databases">
        <title>Genome evolution of avian class.</title>
        <authorList>
            <person name="Zhang G."/>
            <person name="Li C."/>
        </authorList>
    </citation>
    <scope>NUCLEOTIDE SEQUENCE [LARGE SCALE GENOMIC DNA]</scope>
    <source>
        <strain evidence="1">BGI_Y956</strain>
    </source>
</reference>
<dbReference type="GO" id="GO:0031012">
    <property type="term" value="C:extracellular matrix"/>
    <property type="evidence" value="ECO:0007669"/>
    <property type="project" value="TreeGrafter"/>
</dbReference>
<dbReference type="PANTHER" id="PTHR33395:SF22">
    <property type="entry name" value="REVERSE TRANSCRIPTASE DOMAIN-CONTAINING PROTEIN"/>
    <property type="match status" value="1"/>
</dbReference>
<dbReference type="AlphaFoldDB" id="A0A091VMV2"/>
<dbReference type="GO" id="GO:0061343">
    <property type="term" value="P:cell adhesion involved in heart morphogenesis"/>
    <property type="evidence" value="ECO:0007669"/>
    <property type="project" value="TreeGrafter"/>
</dbReference>
<organism evidence="1 2">
    <name type="scientific">Nipponia nippon</name>
    <name type="common">Crested ibis</name>
    <name type="synonym">Ibis nippon</name>
    <dbReference type="NCBI Taxonomy" id="128390"/>
    <lineage>
        <taxon>Eukaryota</taxon>
        <taxon>Metazoa</taxon>
        <taxon>Chordata</taxon>
        <taxon>Craniata</taxon>
        <taxon>Vertebrata</taxon>
        <taxon>Euteleostomi</taxon>
        <taxon>Archelosauria</taxon>
        <taxon>Archosauria</taxon>
        <taxon>Dinosauria</taxon>
        <taxon>Saurischia</taxon>
        <taxon>Theropoda</taxon>
        <taxon>Coelurosauria</taxon>
        <taxon>Aves</taxon>
        <taxon>Neognathae</taxon>
        <taxon>Neoaves</taxon>
        <taxon>Aequornithes</taxon>
        <taxon>Pelecaniformes</taxon>
        <taxon>Threskiornithidae</taxon>
        <taxon>Nipponia</taxon>
    </lineage>
</organism>